<dbReference type="InterPro" id="IPR002328">
    <property type="entry name" value="ADH_Zn_CS"/>
</dbReference>
<dbReference type="GO" id="GO:0008270">
    <property type="term" value="F:zinc ion binding"/>
    <property type="evidence" value="ECO:0007669"/>
    <property type="project" value="InterPro"/>
</dbReference>
<reference evidence="7 8" key="1">
    <citation type="journal article" date="2015" name="Genome Announc.">
        <title>Complete Genome Sequence of a Novel Bacterium within the Family Rhodocyclaceae That Degrades Polycyclic Aromatic Hydrocarbons.</title>
        <authorList>
            <person name="Singleton D.R."/>
            <person name="Dickey A.N."/>
            <person name="Scholl E.H."/>
            <person name="Wright F.A."/>
            <person name="Aitken M.D."/>
        </authorList>
    </citation>
    <scope>NUCLEOTIDE SEQUENCE [LARGE SCALE GENOMIC DNA]</scope>
    <source>
        <strain evidence="8">PG1-Ca6</strain>
    </source>
</reference>
<dbReference type="CDD" id="cd05278">
    <property type="entry name" value="FDH_like"/>
    <property type="match status" value="1"/>
</dbReference>
<protein>
    <submittedName>
        <fullName evidence="7">Alcohol dehydrogenase</fullName>
    </submittedName>
</protein>
<dbReference type="InterPro" id="IPR036291">
    <property type="entry name" value="NAD(P)-bd_dom_sf"/>
</dbReference>
<evidence type="ECO:0000256" key="5">
    <source>
        <dbReference type="RuleBase" id="RU361277"/>
    </source>
</evidence>
<dbReference type="SUPFAM" id="SSF51735">
    <property type="entry name" value="NAD(P)-binding Rossmann-fold domains"/>
    <property type="match status" value="1"/>
</dbReference>
<dbReference type="EMBL" id="CP010554">
    <property type="protein sequence ID" value="AJP48253.1"/>
    <property type="molecule type" value="Genomic_DNA"/>
</dbReference>
<dbReference type="InterPro" id="IPR011032">
    <property type="entry name" value="GroES-like_sf"/>
</dbReference>
<dbReference type="Pfam" id="PF08240">
    <property type="entry name" value="ADH_N"/>
    <property type="match status" value="1"/>
</dbReference>
<dbReference type="SMART" id="SM00829">
    <property type="entry name" value="PKS_ER"/>
    <property type="match status" value="1"/>
</dbReference>
<evidence type="ECO:0000256" key="2">
    <source>
        <dbReference type="ARBA" id="ARBA00022723"/>
    </source>
</evidence>
<dbReference type="InterPro" id="IPR013149">
    <property type="entry name" value="ADH-like_C"/>
</dbReference>
<evidence type="ECO:0000256" key="4">
    <source>
        <dbReference type="ARBA" id="ARBA00023002"/>
    </source>
</evidence>
<dbReference type="Proteomes" id="UP000061603">
    <property type="component" value="Chromosome"/>
</dbReference>
<evidence type="ECO:0000256" key="1">
    <source>
        <dbReference type="ARBA" id="ARBA00001947"/>
    </source>
</evidence>
<comment type="cofactor">
    <cofactor evidence="1 5">
        <name>Zn(2+)</name>
        <dbReference type="ChEBI" id="CHEBI:29105"/>
    </cofactor>
</comment>
<accession>A0A0C5J941</accession>
<dbReference type="PATRIC" id="fig|1565605.3.peg.1442"/>
<dbReference type="RefSeq" id="WP_202636759.1">
    <property type="nucleotide sequence ID" value="NZ_CP010554.1"/>
</dbReference>
<comment type="similarity">
    <text evidence="5">Belongs to the zinc-containing alcohol dehydrogenase family.</text>
</comment>
<dbReference type="STRING" id="1565605.PG1C_06855"/>
<dbReference type="KEGG" id="rbu:PG1C_06855"/>
<keyword evidence="3 5" id="KW-0862">Zinc</keyword>
<dbReference type="Gene3D" id="3.40.50.720">
    <property type="entry name" value="NAD(P)-binding Rossmann-like Domain"/>
    <property type="match status" value="1"/>
</dbReference>
<dbReference type="GO" id="GO:0016616">
    <property type="term" value="F:oxidoreductase activity, acting on the CH-OH group of donors, NAD or NADP as acceptor"/>
    <property type="evidence" value="ECO:0007669"/>
    <property type="project" value="UniProtKB-ARBA"/>
</dbReference>
<dbReference type="PANTHER" id="PTHR42813">
    <property type="entry name" value="ZINC-TYPE ALCOHOL DEHYDROGENASE-LIKE"/>
    <property type="match status" value="1"/>
</dbReference>
<feature type="domain" description="Enoyl reductase (ER)" evidence="6">
    <location>
        <begin position="8"/>
        <end position="351"/>
    </location>
</feature>
<gene>
    <name evidence="7" type="ORF">PG1C_06855</name>
</gene>
<dbReference type="PROSITE" id="PS00059">
    <property type="entry name" value="ADH_ZINC"/>
    <property type="match status" value="1"/>
</dbReference>
<evidence type="ECO:0000256" key="3">
    <source>
        <dbReference type="ARBA" id="ARBA00022833"/>
    </source>
</evidence>
<evidence type="ECO:0000313" key="7">
    <source>
        <dbReference type="EMBL" id="AJP48253.1"/>
    </source>
</evidence>
<dbReference type="InterPro" id="IPR013154">
    <property type="entry name" value="ADH-like_N"/>
</dbReference>
<dbReference type="SUPFAM" id="SSF50129">
    <property type="entry name" value="GroES-like"/>
    <property type="match status" value="1"/>
</dbReference>
<dbReference type="Pfam" id="PF00107">
    <property type="entry name" value="ADH_zinc_N"/>
    <property type="match status" value="1"/>
</dbReference>
<evidence type="ECO:0000313" key="8">
    <source>
        <dbReference type="Proteomes" id="UP000061603"/>
    </source>
</evidence>
<dbReference type="HOGENOM" id="CLU_026673_11_3_4"/>
<name>A0A0C5J941_9PROT</name>
<keyword evidence="4" id="KW-0560">Oxidoreductase</keyword>
<dbReference type="AlphaFoldDB" id="A0A0C5J941"/>
<dbReference type="Gene3D" id="3.90.180.10">
    <property type="entry name" value="Medium-chain alcohol dehydrogenases, catalytic domain"/>
    <property type="match status" value="1"/>
</dbReference>
<proteinExistence type="inferred from homology"/>
<dbReference type="PANTHER" id="PTHR42813:SF2">
    <property type="entry name" value="DEHYDROGENASE, ZINC-CONTAINING, PUTATIVE (AFU_ORTHOLOGUE AFUA_2G02810)-RELATED"/>
    <property type="match status" value="1"/>
</dbReference>
<evidence type="ECO:0000259" key="6">
    <source>
        <dbReference type="SMART" id="SM00829"/>
    </source>
</evidence>
<keyword evidence="2 5" id="KW-0479">Metal-binding</keyword>
<keyword evidence="8" id="KW-1185">Reference proteome</keyword>
<sequence length="353" mass="37960">MKAAVYFGPQDIRCTTIPDSMLRADHEVLVKVTATSICGSDLHLYRGALDGIMEKGKSQTGHELIGEVLAVGRTVGRFKKGDRISMGYSASCGDCYMCKVGQTAHCETTHKAVYGFGVPFGNLNGTHAETLVLPYADGHAMKVPAGISDSAAITLSCNLPSAVIANELANIQVGETVVVIGCGPTGLMAMDIAMHRGPGRLIAVDALPKRLMLAAQKGAATFDSSHEGWQEKALEVTGGRGFDKVIEMVGLPETLQMSLDLVRPGGTIAALGVFCDDKFNLNLADIFLRNITLHMNGFANVQPYMWEALRMMERGVVKPEEYFSHTFALSDVDQAFATFFHKTDGAMKVLIKP</sequence>
<organism evidence="7 8">
    <name type="scientific">Rugosibacter aromaticivorans</name>
    <dbReference type="NCBI Taxonomy" id="1565605"/>
    <lineage>
        <taxon>Bacteria</taxon>
        <taxon>Pseudomonadati</taxon>
        <taxon>Pseudomonadota</taxon>
        <taxon>Betaproteobacteria</taxon>
        <taxon>Nitrosomonadales</taxon>
        <taxon>Sterolibacteriaceae</taxon>
        <taxon>Rugosibacter</taxon>
    </lineage>
</organism>
<dbReference type="InterPro" id="IPR020843">
    <property type="entry name" value="ER"/>
</dbReference>